<keyword evidence="3" id="KW-1185">Reference proteome</keyword>
<dbReference type="KEGG" id="dpx:DAPPUDRAFT_314855"/>
<reference evidence="2 3" key="1">
    <citation type="journal article" date="2011" name="Science">
        <title>The ecoresponsive genome of Daphnia pulex.</title>
        <authorList>
            <person name="Colbourne J.K."/>
            <person name="Pfrender M.E."/>
            <person name="Gilbert D."/>
            <person name="Thomas W.K."/>
            <person name="Tucker A."/>
            <person name="Oakley T.H."/>
            <person name="Tokishita S."/>
            <person name="Aerts A."/>
            <person name="Arnold G.J."/>
            <person name="Basu M.K."/>
            <person name="Bauer D.J."/>
            <person name="Caceres C.E."/>
            <person name="Carmel L."/>
            <person name="Casola C."/>
            <person name="Choi J.H."/>
            <person name="Detter J.C."/>
            <person name="Dong Q."/>
            <person name="Dusheyko S."/>
            <person name="Eads B.D."/>
            <person name="Frohlich T."/>
            <person name="Geiler-Samerotte K.A."/>
            <person name="Gerlach D."/>
            <person name="Hatcher P."/>
            <person name="Jogdeo S."/>
            <person name="Krijgsveld J."/>
            <person name="Kriventseva E.V."/>
            <person name="Kultz D."/>
            <person name="Laforsch C."/>
            <person name="Lindquist E."/>
            <person name="Lopez J."/>
            <person name="Manak J.R."/>
            <person name="Muller J."/>
            <person name="Pangilinan J."/>
            <person name="Patwardhan R.P."/>
            <person name="Pitluck S."/>
            <person name="Pritham E.J."/>
            <person name="Rechtsteiner A."/>
            <person name="Rho M."/>
            <person name="Rogozin I.B."/>
            <person name="Sakarya O."/>
            <person name="Salamov A."/>
            <person name="Schaack S."/>
            <person name="Shapiro H."/>
            <person name="Shiga Y."/>
            <person name="Skalitzky C."/>
            <person name="Smith Z."/>
            <person name="Souvorov A."/>
            <person name="Sung W."/>
            <person name="Tang Z."/>
            <person name="Tsuchiya D."/>
            <person name="Tu H."/>
            <person name="Vos H."/>
            <person name="Wang M."/>
            <person name="Wolf Y.I."/>
            <person name="Yamagata H."/>
            <person name="Yamada T."/>
            <person name="Ye Y."/>
            <person name="Shaw J.R."/>
            <person name="Andrews J."/>
            <person name="Crease T.J."/>
            <person name="Tang H."/>
            <person name="Lucas S.M."/>
            <person name="Robertson H.M."/>
            <person name="Bork P."/>
            <person name="Koonin E.V."/>
            <person name="Zdobnov E.M."/>
            <person name="Grigoriev I.V."/>
            <person name="Lynch M."/>
            <person name="Boore J.L."/>
        </authorList>
    </citation>
    <scope>NUCLEOTIDE SEQUENCE [LARGE SCALE GENOMIC DNA]</scope>
</reference>
<dbReference type="eggNOG" id="KOG0059">
    <property type="taxonomic scope" value="Eukaryota"/>
</dbReference>
<dbReference type="OrthoDB" id="6898072at2759"/>
<name>E9G7R2_DAPPU</name>
<organism evidence="2 3">
    <name type="scientific">Daphnia pulex</name>
    <name type="common">Water flea</name>
    <dbReference type="NCBI Taxonomy" id="6669"/>
    <lineage>
        <taxon>Eukaryota</taxon>
        <taxon>Metazoa</taxon>
        <taxon>Ecdysozoa</taxon>
        <taxon>Arthropoda</taxon>
        <taxon>Crustacea</taxon>
        <taxon>Branchiopoda</taxon>
        <taxon>Diplostraca</taxon>
        <taxon>Cladocera</taxon>
        <taxon>Anomopoda</taxon>
        <taxon>Daphniidae</taxon>
        <taxon>Daphnia</taxon>
    </lineage>
</organism>
<dbReference type="Proteomes" id="UP000000305">
    <property type="component" value="Unassembled WGS sequence"/>
</dbReference>
<protein>
    <submittedName>
        <fullName evidence="2">Uncharacterized protein</fullName>
    </submittedName>
</protein>
<evidence type="ECO:0000313" key="2">
    <source>
        <dbReference type="EMBL" id="EFX84523.1"/>
    </source>
</evidence>
<dbReference type="InParanoid" id="E9G7R2"/>
<dbReference type="HOGENOM" id="CLU_1596182_0_0_1"/>
<keyword evidence="1" id="KW-0472">Membrane</keyword>
<accession>E9G7R2</accession>
<gene>
    <name evidence="2" type="ORF">DAPPUDRAFT_314855</name>
</gene>
<dbReference type="EMBL" id="GL732534">
    <property type="protein sequence ID" value="EFX84523.1"/>
    <property type="molecule type" value="Genomic_DNA"/>
</dbReference>
<evidence type="ECO:0000313" key="3">
    <source>
        <dbReference type="Proteomes" id="UP000000305"/>
    </source>
</evidence>
<dbReference type="AlphaFoldDB" id="E9G7R2"/>
<keyword evidence="1" id="KW-1133">Transmembrane helix</keyword>
<feature type="transmembrane region" description="Helical" evidence="1">
    <location>
        <begin position="103"/>
        <end position="122"/>
    </location>
</feature>
<keyword evidence="1" id="KW-0812">Transmembrane</keyword>
<proteinExistence type="predicted"/>
<sequence length="167" mass="19221">MGEDMNKCTKSLSVYYQLPSKGRSVEEITKEASEYLDLAEGLSGCNVDPEVTTLVTQVYGMSAWTNPDVSLPTLNCIKEMGMFWVQLRQLMWKNLLIRKRSKIRVATELVLPVILFVILALVRTKGLKAYKNECFIEETASKMLFCDERSKMMPYKPYDMKMSKNCY</sequence>
<evidence type="ECO:0000256" key="1">
    <source>
        <dbReference type="SAM" id="Phobius"/>
    </source>
</evidence>